<dbReference type="GO" id="GO:0000160">
    <property type="term" value="P:phosphorelay signal transduction system"/>
    <property type="evidence" value="ECO:0007669"/>
    <property type="project" value="InterPro"/>
</dbReference>
<evidence type="ECO:0000259" key="2">
    <source>
        <dbReference type="PROSITE" id="PS50110"/>
    </source>
</evidence>
<dbReference type="Pfam" id="PF13487">
    <property type="entry name" value="HD_5"/>
    <property type="match status" value="1"/>
</dbReference>
<feature type="domain" description="HD-GYP" evidence="3">
    <location>
        <begin position="146"/>
        <end position="343"/>
    </location>
</feature>
<dbReference type="EMBL" id="AP025523">
    <property type="protein sequence ID" value="BDE05064.1"/>
    <property type="molecule type" value="Genomic_DNA"/>
</dbReference>
<dbReference type="InterPro" id="IPR001789">
    <property type="entry name" value="Sig_transdc_resp-reg_receiver"/>
</dbReference>
<dbReference type="CDD" id="cd17551">
    <property type="entry name" value="REC_RpfG-like"/>
    <property type="match status" value="1"/>
</dbReference>
<keyword evidence="1" id="KW-0597">Phosphoprotein</keyword>
<proteinExistence type="predicted"/>
<evidence type="ECO:0000256" key="1">
    <source>
        <dbReference type="PROSITE-ProRule" id="PRU00169"/>
    </source>
</evidence>
<dbReference type="PROSITE" id="PS50110">
    <property type="entry name" value="RESPONSE_REGULATORY"/>
    <property type="match status" value="1"/>
</dbReference>
<dbReference type="RefSeq" id="WP_317996131.1">
    <property type="nucleotide sequence ID" value="NZ_AP025523.1"/>
</dbReference>
<dbReference type="PANTHER" id="PTHR45228">
    <property type="entry name" value="CYCLIC DI-GMP PHOSPHODIESTERASE TM_0186-RELATED"/>
    <property type="match status" value="1"/>
</dbReference>
<dbReference type="InterPro" id="IPR003607">
    <property type="entry name" value="HD/PDEase_dom"/>
</dbReference>
<feature type="domain" description="Response regulatory" evidence="2">
    <location>
        <begin position="2"/>
        <end position="119"/>
    </location>
</feature>
<accession>A0AAN1XTY8</accession>
<dbReference type="InterPro" id="IPR011006">
    <property type="entry name" value="CheY-like_superfamily"/>
</dbReference>
<dbReference type="PROSITE" id="PS51832">
    <property type="entry name" value="HD_GYP"/>
    <property type="match status" value="1"/>
</dbReference>
<dbReference type="SMART" id="SM00448">
    <property type="entry name" value="REC"/>
    <property type="match status" value="1"/>
</dbReference>
<protein>
    <submittedName>
        <fullName evidence="4">Two-component system response regulator</fullName>
    </submittedName>
</protein>
<dbReference type="KEGG" id="vab:WPS_03400"/>
<dbReference type="PANTHER" id="PTHR45228:SF1">
    <property type="entry name" value="CYCLIC DI-GMP PHOSPHODIESTERASE TM_0186"/>
    <property type="match status" value="1"/>
</dbReference>
<dbReference type="SUPFAM" id="SSF109604">
    <property type="entry name" value="HD-domain/PDEase-like"/>
    <property type="match status" value="1"/>
</dbReference>
<evidence type="ECO:0000313" key="5">
    <source>
        <dbReference type="Proteomes" id="UP001317532"/>
    </source>
</evidence>
<name>A0AAN1XTY8_UNVUL</name>
<keyword evidence="5" id="KW-1185">Reference proteome</keyword>
<evidence type="ECO:0000259" key="3">
    <source>
        <dbReference type="PROSITE" id="PS51832"/>
    </source>
</evidence>
<dbReference type="Gene3D" id="3.40.50.2300">
    <property type="match status" value="1"/>
</dbReference>
<feature type="modified residue" description="4-aspartylphosphate" evidence="1">
    <location>
        <position position="52"/>
    </location>
</feature>
<dbReference type="Pfam" id="PF00072">
    <property type="entry name" value="Response_reg"/>
    <property type="match status" value="1"/>
</dbReference>
<reference evidence="4 5" key="1">
    <citation type="journal article" date="2022" name="ISME Commun">
        <title>Vulcanimicrobium alpinus gen. nov. sp. nov., the first cultivated representative of the candidate phylum 'Eremiobacterota', is a metabolically versatile aerobic anoxygenic phototroph.</title>
        <authorList>
            <person name="Yabe S."/>
            <person name="Muto K."/>
            <person name="Abe K."/>
            <person name="Yokota A."/>
            <person name="Staudigel H."/>
            <person name="Tebo B.M."/>
        </authorList>
    </citation>
    <scope>NUCLEOTIDE SEQUENCE [LARGE SCALE GENOMIC DNA]</scope>
    <source>
        <strain evidence="4 5">WC8-2</strain>
    </source>
</reference>
<dbReference type="Proteomes" id="UP001317532">
    <property type="component" value="Chromosome"/>
</dbReference>
<sequence>MIAALVDDVRANLLIYEHVLARIAGIQTRSFTSSADALAWCEVTEPDLLVIDYRMPTPNGIEFIQQYRIMRPESETPIIMITGDFDRSVKNRALELGATDFLKKPTDPVELQARARNLLALRESRRKLQAHAHSLKEDIARAVADITAREEETIHRLMRAAEFRDETTGQHIVRLGHYAAAMGQALGMNAEEQRQLLLATPMHDIGKVAIPDSILLKPGRLTAAEMDIMRHHAEAGYDILKGSNSKVLQMAADIALGHHEKWDGSGYPNGIRGESIPLSARVCAVSDVFDALTSDRPYKYAWTVERAFAEIQRLAGLSFDPKLVALFFEIRPRILTIKEQFADDPVEVALARR</sequence>
<dbReference type="InterPro" id="IPR052020">
    <property type="entry name" value="Cyclic_di-GMP/3'3'-cGAMP_PDE"/>
</dbReference>
<dbReference type="SMART" id="SM00471">
    <property type="entry name" value="HDc"/>
    <property type="match status" value="1"/>
</dbReference>
<organism evidence="4 5">
    <name type="scientific">Vulcanimicrobium alpinum</name>
    <dbReference type="NCBI Taxonomy" id="3016050"/>
    <lineage>
        <taxon>Bacteria</taxon>
        <taxon>Bacillati</taxon>
        <taxon>Vulcanimicrobiota</taxon>
        <taxon>Vulcanimicrobiia</taxon>
        <taxon>Vulcanimicrobiales</taxon>
        <taxon>Vulcanimicrobiaceae</taxon>
        <taxon>Vulcanimicrobium</taxon>
    </lineage>
</organism>
<dbReference type="Gene3D" id="1.10.3210.10">
    <property type="entry name" value="Hypothetical protein af1432"/>
    <property type="match status" value="1"/>
</dbReference>
<dbReference type="InterPro" id="IPR037522">
    <property type="entry name" value="HD_GYP_dom"/>
</dbReference>
<dbReference type="SUPFAM" id="SSF52172">
    <property type="entry name" value="CheY-like"/>
    <property type="match status" value="1"/>
</dbReference>
<dbReference type="AlphaFoldDB" id="A0AAN1XTY8"/>
<evidence type="ECO:0000313" key="4">
    <source>
        <dbReference type="EMBL" id="BDE05064.1"/>
    </source>
</evidence>
<dbReference type="CDD" id="cd00077">
    <property type="entry name" value="HDc"/>
    <property type="match status" value="1"/>
</dbReference>
<gene>
    <name evidence="4" type="primary">rpfG</name>
    <name evidence="4" type="ORF">WPS_03400</name>
</gene>